<organism evidence="1 2">
    <name type="scientific">Juglans regia</name>
    <name type="common">English walnut</name>
    <dbReference type="NCBI Taxonomy" id="51240"/>
    <lineage>
        <taxon>Eukaryota</taxon>
        <taxon>Viridiplantae</taxon>
        <taxon>Streptophyta</taxon>
        <taxon>Embryophyta</taxon>
        <taxon>Tracheophyta</taxon>
        <taxon>Spermatophyta</taxon>
        <taxon>Magnoliopsida</taxon>
        <taxon>eudicotyledons</taxon>
        <taxon>Gunneridae</taxon>
        <taxon>Pentapetalae</taxon>
        <taxon>rosids</taxon>
        <taxon>fabids</taxon>
        <taxon>Fagales</taxon>
        <taxon>Juglandaceae</taxon>
        <taxon>Juglans</taxon>
    </lineage>
</organism>
<name>A0A833UDG2_JUGRE</name>
<reference evidence="1" key="1">
    <citation type="submission" date="2015-10" db="EMBL/GenBank/DDBJ databases">
        <authorList>
            <person name="Martinez-Garcia P.J."/>
            <person name="Crepeau M.W."/>
            <person name="Puiu D."/>
            <person name="Gonzalez-Ibeas D."/>
            <person name="Whalen J."/>
            <person name="Stevens K."/>
            <person name="Paul R."/>
            <person name="Butterfield T."/>
            <person name="Britton M."/>
            <person name="Reagan R."/>
            <person name="Chakraborty S."/>
            <person name="Walawage S.L."/>
            <person name="Vasquez-Gross H.A."/>
            <person name="Cardeno C."/>
            <person name="Famula R."/>
            <person name="Pratt K."/>
            <person name="Kuruganti S."/>
            <person name="Aradhya M.K."/>
            <person name="Leslie C.A."/>
            <person name="Dandekar A.M."/>
            <person name="Salzberg S.L."/>
            <person name="Wegrzyn J.L."/>
            <person name="Langley C.H."/>
            <person name="Neale D.B."/>
        </authorList>
    </citation>
    <scope>NUCLEOTIDE SEQUENCE</scope>
    <source>
        <tissue evidence="1">Leaves</tissue>
    </source>
</reference>
<reference evidence="1" key="2">
    <citation type="submission" date="2020-03" db="EMBL/GenBank/DDBJ databases">
        <title>Walnut 2.0.</title>
        <authorList>
            <person name="Marrano A."/>
            <person name="Britton M."/>
            <person name="Zimin A.V."/>
            <person name="Zaini P.A."/>
            <person name="Workman R."/>
            <person name="Puiu D."/>
            <person name="Bianco L."/>
            <person name="Allen B.J."/>
            <person name="Troggio M."/>
            <person name="Leslie C.A."/>
            <person name="Timp W."/>
            <person name="Dendekar A."/>
            <person name="Salzberg S.L."/>
            <person name="Neale D.B."/>
        </authorList>
    </citation>
    <scope>NUCLEOTIDE SEQUENCE</scope>
    <source>
        <tissue evidence="1">Leaves</tissue>
    </source>
</reference>
<dbReference type="InterPro" id="IPR043502">
    <property type="entry name" value="DNA/RNA_pol_sf"/>
</dbReference>
<dbReference type="EMBL" id="LIHL02000013">
    <property type="protein sequence ID" value="KAF5449070.1"/>
    <property type="molecule type" value="Genomic_DNA"/>
</dbReference>
<comment type="caution">
    <text evidence="1">The sequence shown here is derived from an EMBL/GenBank/DDBJ whole genome shotgun (WGS) entry which is preliminary data.</text>
</comment>
<dbReference type="Proteomes" id="UP000619265">
    <property type="component" value="Unassembled WGS sequence"/>
</dbReference>
<dbReference type="AlphaFoldDB" id="A0A833UDG2"/>
<sequence length="243" mass="27191">MVGRLLYLTITRPDLSYSVNLLSQYMVSPRVPHLNAAYKVLRYIKKSPGQGLFFPSSSSCHLTVYCDSDWASCPDTRRSTTGYCVFLGQSLISWKCKKQTTISRSSAEAEYRSMAYASCEIIWIKYLLDDLQVLHPQPATLYCDSKSALYIASNPIFHERTKHIELDCHLIRDKIQEGVLSTAYTPSNSQLADLLTKALHSSTFYSLLLKMGVTDLHSPSCGGILNQAIQSSQQHTMQATSST</sequence>
<proteinExistence type="predicted"/>
<evidence type="ECO:0000313" key="1">
    <source>
        <dbReference type="EMBL" id="KAF5449070.1"/>
    </source>
</evidence>
<dbReference type="Gramene" id="Jr13_09940_p1">
    <property type="protein sequence ID" value="cds.Jr13_09940_p1"/>
    <property type="gene ID" value="Jr13_09940"/>
</dbReference>
<gene>
    <name evidence="1" type="ORF">F2P56_029554</name>
</gene>
<dbReference type="CDD" id="cd09272">
    <property type="entry name" value="RNase_HI_RT_Ty1"/>
    <property type="match status" value="1"/>
</dbReference>
<protein>
    <recommendedName>
        <fullName evidence="3">Secreted RxLR effector protein 161-like</fullName>
    </recommendedName>
</protein>
<evidence type="ECO:0000313" key="2">
    <source>
        <dbReference type="Proteomes" id="UP000619265"/>
    </source>
</evidence>
<dbReference type="PANTHER" id="PTHR11439:SF470">
    <property type="entry name" value="CYSTEINE-RICH RLK (RECEPTOR-LIKE PROTEIN KINASE) 8"/>
    <property type="match status" value="1"/>
</dbReference>
<evidence type="ECO:0008006" key="3">
    <source>
        <dbReference type="Google" id="ProtNLM"/>
    </source>
</evidence>
<dbReference type="PANTHER" id="PTHR11439">
    <property type="entry name" value="GAG-POL-RELATED RETROTRANSPOSON"/>
    <property type="match status" value="1"/>
</dbReference>
<accession>A0A833UDG2</accession>
<dbReference type="SUPFAM" id="SSF56672">
    <property type="entry name" value="DNA/RNA polymerases"/>
    <property type="match status" value="1"/>
</dbReference>